<dbReference type="InterPro" id="IPR010690">
    <property type="entry name" value="YqfD"/>
</dbReference>
<gene>
    <name evidence="2" type="primary">yqfD</name>
    <name evidence="2" type="ORF">GSM42_07730</name>
</gene>
<dbReference type="AlphaFoldDB" id="A0A6I4VUQ6"/>
<dbReference type="Pfam" id="PF06898">
    <property type="entry name" value="YqfD"/>
    <property type="match status" value="1"/>
</dbReference>
<keyword evidence="1" id="KW-1133">Transmembrane helix</keyword>
<keyword evidence="1" id="KW-0812">Transmembrane</keyword>
<proteinExistence type="predicted"/>
<evidence type="ECO:0000256" key="1">
    <source>
        <dbReference type="SAM" id="Phobius"/>
    </source>
</evidence>
<evidence type="ECO:0000313" key="3">
    <source>
        <dbReference type="Proteomes" id="UP000430692"/>
    </source>
</evidence>
<dbReference type="Proteomes" id="UP000430692">
    <property type="component" value="Unassembled WGS sequence"/>
</dbReference>
<dbReference type="EMBL" id="WUUL01000004">
    <property type="protein sequence ID" value="MXQ53620.1"/>
    <property type="molecule type" value="Genomic_DNA"/>
</dbReference>
<sequence>MKGGTVTIECKGNNIALLLNEIVQAKVVLRNVKWVNKEKVHITVLLSDMMRVWRYMKHHKVNGKIIKRSGPFFWLKKIKKRKFFVAGFAIFLFLLFFFSSFIWYVDIEGNEQIPDKHVLSILQKEGIYPGTLKVGLPNTDHLQRRLLKRIPNASWIGVRLEGTRIIVTVAEKKRVDSIGEKKLVRRPVNLVAKKSAFIMDVRVFHGNPVVKVHDMVKKGQLLVSGIYGDAANPNNGPIVGAQGIVLGEVWYESIVVVPLTYTQNEYTGEKTRYTWPFVGPFVLTNPFQQPKPYARSELMRRVSAISIGKYQIPLGFVRDDYWSVRQVSYQRDRDEAVSLGKKRARLEMINTIGPDGRILAEKVLHQRIDNGKVYLKIHFDVVENISQEQPILQGD</sequence>
<keyword evidence="1" id="KW-0472">Membrane</keyword>
<name>A0A6I4VUQ6_9BACL</name>
<dbReference type="PIRSF" id="PIRSF029895">
    <property type="entry name" value="SpoIV"/>
    <property type="match status" value="1"/>
</dbReference>
<feature type="transmembrane region" description="Helical" evidence="1">
    <location>
        <begin position="83"/>
        <end position="105"/>
    </location>
</feature>
<accession>A0A6I4VUQ6</accession>
<evidence type="ECO:0000313" key="2">
    <source>
        <dbReference type="EMBL" id="MXQ53620.1"/>
    </source>
</evidence>
<protein>
    <submittedName>
        <fullName evidence="2">Sporulation protein YqfD</fullName>
    </submittedName>
</protein>
<keyword evidence="3" id="KW-1185">Reference proteome</keyword>
<organism evidence="2 3">
    <name type="scientific">Shimazuella alba</name>
    <dbReference type="NCBI Taxonomy" id="2690964"/>
    <lineage>
        <taxon>Bacteria</taxon>
        <taxon>Bacillati</taxon>
        <taxon>Bacillota</taxon>
        <taxon>Bacilli</taxon>
        <taxon>Bacillales</taxon>
        <taxon>Thermoactinomycetaceae</taxon>
        <taxon>Shimazuella</taxon>
    </lineage>
</organism>
<dbReference type="NCBIfam" id="TIGR02876">
    <property type="entry name" value="spore_yqfD"/>
    <property type="match status" value="1"/>
</dbReference>
<comment type="caution">
    <text evidence="2">The sequence shown here is derived from an EMBL/GenBank/DDBJ whole genome shotgun (WGS) entry which is preliminary data.</text>
</comment>
<reference evidence="2 3" key="1">
    <citation type="submission" date="2019-12" db="EMBL/GenBank/DDBJ databases">
        <title>Whole-genome analyses of novel actinobacteria.</title>
        <authorList>
            <person name="Sahin N."/>
            <person name="Saygin H."/>
        </authorList>
    </citation>
    <scope>NUCLEOTIDE SEQUENCE [LARGE SCALE GENOMIC DNA]</scope>
    <source>
        <strain evidence="2 3">KC615</strain>
    </source>
</reference>
<dbReference type="RefSeq" id="WP_160800977.1">
    <property type="nucleotide sequence ID" value="NZ_WUUL01000004.1"/>
</dbReference>